<protein>
    <recommendedName>
        <fullName evidence="1">non-specific serine/threonine protein kinase</fullName>
        <ecNumber evidence="1">2.7.11.1</ecNumber>
    </recommendedName>
</protein>
<evidence type="ECO:0000259" key="9">
    <source>
        <dbReference type="PROSITE" id="PS50011"/>
    </source>
</evidence>
<accession>A0AAE1MB78</accession>
<evidence type="ECO:0000256" key="1">
    <source>
        <dbReference type="ARBA" id="ARBA00012513"/>
    </source>
</evidence>
<dbReference type="SUPFAM" id="SSF56112">
    <property type="entry name" value="Protein kinase-like (PK-like)"/>
    <property type="match status" value="1"/>
</dbReference>
<dbReference type="FunFam" id="1.10.510.10:FF:000046">
    <property type="entry name" value="probable serine/threonine-protein kinase WNK9"/>
    <property type="match status" value="1"/>
</dbReference>
<dbReference type="InterPro" id="IPR000719">
    <property type="entry name" value="Prot_kinase_dom"/>
</dbReference>
<keyword evidence="6" id="KW-0067">ATP-binding</keyword>
<evidence type="ECO:0000256" key="3">
    <source>
        <dbReference type="ARBA" id="ARBA00022679"/>
    </source>
</evidence>
<name>A0AAE1MB78_9FABA</name>
<keyword evidence="11" id="KW-1185">Reference proteome</keyword>
<evidence type="ECO:0000256" key="2">
    <source>
        <dbReference type="ARBA" id="ARBA00022527"/>
    </source>
</evidence>
<dbReference type="FunFam" id="3.30.200.20:FF:000075">
    <property type="entry name" value="Probable serine/threonine-protein kinase WNK1"/>
    <property type="match status" value="1"/>
</dbReference>
<evidence type="ECO:0000313" key="11">
    <source>
        <dbReference type="Proteomes" id="UP001293593"/>
    </source>
</evidence>
<comment type="caution">
    <text evidence="10">The sequence shown here is derived from an EMBL/GenBank/DDBJ whole genome shotgun (WGS) entry which is preliminary data.</text>
</comment>
<evidence type="ECO:0000256" key="8">
    <source>
        <dbReference type="ARBA" id="ARBA00048679"/>
    </source>
</evidence>
<evidence type="ECO:0000256" key="7">
    <source>
        <dbReference type="ARBA" id="ARBA00047899"/>
    </source>
</evidence>
<evidence type="ECO:0000256" key="5">
    <source>
        <dbReference type="ARBA" id="ARBA00022777"/>
    </source>
</evidence>
<dbReference type="Gene3D" id="3.30.200.20">
    <property type="entry name" value="Phosphorylase Kinase, domain 1"/>
    <property type="match status" value="1"/>
</dbReference>
<dbReference type="EMBL" id="JAWXYG010000011">
    <property type="protein sequence ID" value="KAK4259120.1"/>
    <property type="molecule type" value="Genomic_DNA"/>
</dbReference>
<keyword evidence="4" id="KW-0547">Nucleotide-binding</keyword>
<dbReference type="Gene3D" id="1.10.510.10">
    <property type="entry name" value="Transferase(Phosphotransferase) domain 1"/>
    <property type="match status" value="1"/>
</dbReference>
<dbReference type="Pfam" id="PF00069">
    <property type="entry name" value="Pkinase"/>
    <property type="match status" value="1"/>
</dbReference>
<dbReference type="PANTHER" id="PTHR13902">
    <property type="entry name" value="SERINE/THREONINE-PROTEIN KINASE WNK WITH NO LYSINE -RELATED"/>
    <property type="match status" value="1"/>
</dbReference>
<evidence type="ECO:0000256" key="6">
    <source>
        <dbReference type="ARBA" id="ARBA00022840"/>
    </source>
</evidence>
<proteinExistence type="predicted"/>
<dbReference type="GO" id="GO:0004674">
    <property type="term" value="F:protein serine/threonine kinase activity"/>
    <property type="evidence" value="ECO:0007669"/>
    <property type="project" value="UniProtKB-KW"/>
</dbReference>
<dbReference type="GO" id="GO:0005524">
    <property type="term" value="F:ATP binding"/>
    <property type="evidence" value="ECO:0007669"/>
    <property type="project" value="UniProtKB-KW"/>
</dbReference>
<organism evidence="10 11">
    <name type="scientific">Acacia crassicarpa</name>
    <name type="common">northern wattle</name>
    <dbReference type="NCBI Taxonomy" id="499986"/>
    <lineage>
        <taxon>Eukaryota</taxon>
        <taxon>Viridiplantae</taxon>
        <taxon>Streptophyta</taxon>
        <taxon>Embryophyta</taxon>
        <taxon>Tracheophyta</taxon>
        <taxon>Spermatophyta</taxon>
        <taxon>Magnoliopsida</taxon>
        <taxon>eudicotyledons</taxon>
        <taxon>Gunneridae</taxon>
        <taxon>Pentapetalae</taxon>
        <taxon>rosids</taxon>
        <taxon>fabids</taxon>
        <taxon>Fabales</taxon>
        <taxon>Fabaceae</taxon>
        <taxon>Caesalpinioideae</taxon>
        <taxon>mimosoid clade</taxon>
        <taxon>Acacieae</taxon>
        <taxon>Acacia</taxon>
    </lineage>
</organism>
<gene>
    <name evidence="10" type="ORF">QN277_005487</name>
</gene>
<keyword evidence="3" id="KW-0808">Transferase</keyword>
<comment type="catalytic activity">
    <reaction evidence="7">
        <text>L-threonyl-[protein] + ATP = O-phospho-L-threonyl-[protein] + ADP + H(+)</text>
        <dbReference type="Rhea" id="RHEA:46608"/>
        <dbReference type="Rhea" id="RHEA-COMP:11060"/>
        <dbReference type="Rhea" id="RHEA-COMP:11605"/>
        <dbReference type="ChEBI" id="CHEBI:15378"/>
        <dbReference type="ChEBI" id="CHEBI:30013"/>
        <dbReference type="ChEBI" id="CHEBI:30616"/>
        <dbReference type="ChEBI" id="CHEBI:61977"/>
        <dbReference type="ChEBI" id="CHEBI:456216"/>
        <dbReference type="EC" id="2.7.11.1"/>
    </reaction>
</comment>
<evidence type="ECO:0000313" key="10">
    <source>
        <dbReference type="EMBL" id="KAK4259120.1"/>
    </source>
</evidence>
<dbReference type="PROSITE" id="PS50011">
    <property type="entry name" value="PROTEIN_KINASE_DOM"/>
    <property type="match status" value="1"/>
</dbReference>
<reference evidence="10" key="1">
    <citation type="submission" date="2023-10" db="EMBL/GenBank/DDBJ databases">
        <title>Chromosome-level genome of the transformable northern wattle, Acacia crassicarpa.</title>
        <authorList>
            <person name="Massaro I."/>
            <person name="Sinha N.R."/>
            <person name="Poethig S."/>
            <person name="Leichty A.R."/>
        </authorList>
    </citation>
    <scope>NUCLEOTIDE SEQUENCE</scope>
    <source>
        <strain evidence="10">Acra3RX</strain>
        <tissue evidence="10">Leaf</tissue>
    </source>
</reference>
<feature type="domain" description="Protein kinase" evidence="9">
    <location>
        <begin position="23"/>
        <end position="279"/>
    </location>
</feature>
<sequence>METDSSDKGADQFIEVDPSRRYGRYSQLLGIGSVKKVYRAFDQLEGKEVAWNQVSLQKFASNEDVIKRLYFEIKLLKELKNEHIIKLYHSWTDKEKRTLNFITEACVSGSLRDYRKKHCHLSIIAVKKWCRQILKGLEYLHLHHPCIIHGDLNCSNIFINGNVGQIKIGDLGVATMLGESHRAHTMIGTPEFMAPELYEENYTENVDIYSFGMCLLEMVTIEIPYSECDSIAKIYQKVTSGIRPEAVEKARGPKVKDFIEKCLASNRPSASELLQDPFFDGIDDEIEYGNVGLELSMLHL</sequence>
<dbReference type="Proteomes" id="UP001293593">
    <property type="component" value="Unassembled WGS sequence"/>
</dbReference>
<dbReference type="EC" id="2.7.11.1" evidence="1"/>
<dbReference type="InterPro" id="IPR050588">
    <property type="entry name" value="WNK_Ser-Thr_kinase"/>
</dbReference>
<evidence type="ECO:0000256" key="4">
    <source>
        <dbReference type="ARBA" id="ARBA00022741"/>
    </source>
</evidence>
<dbReference type="AlphaFoldDB" id="A0AAE1MB78"/>
<dbReference type="InterPro" id="IPR011009">
    <property type="entry name" value="Kinase-like_dom_sf"/>
</dbReference>
<keyword evidence="5" id="KW-0418">Kinase</keyword>
<comment type="catalytic activity">
    <reaction evidence="8">
        <text>L-seryl-[protein] + ATP = O-phospho-L-seryl-[protein] + ADP + H(+)</text>
        <dbReference type="Rhea" id="RHEA:17989"/>
        <dbReference type="Rhea" id="RHEA-COMP:9863"/>
        <dbReference type="Rhea" id="RHEA-COMP:11604"/>
        <dbReference type="ChEBI" id="CHEBI:15378"/>
        <dbReference type="ChEBI" id="CHEBI:29999"/>
        <dbReference type="ChEBI" id="CHEBI:30616"/>
        <dbReference type="ChEBI" id="CHEBI:83421"/>
        <dbReference type="ChEBI" id="CHEBI:456216"/>
        <dbReference type="EC" id="2.7.11.1"/>
    </reaction>
</comment>
<keyword evidence="2" id="KW-0723">Serine/threonine-protein kinase</keyword>